<dbReference type="EMBL" id="CP001998">
    <property type="protein sequence ID" value="ADE55750.1"/>
    <property type="molecule type" value="Genomic_DNA"/>
</dbReference>
<keyword evidence="3 5" id="KW-1133">Transmembrane helix</keyword>
<organism evidence="6 7">
    <name type="scientific">Coraliomargarita akajimensis (strain DSM 45221 / IAM 15411 / JCM 23193 / KCTC 12865 / 04OKA010-24)</name>
    <dbReference type="NCBI Taxonomy" id="583355"/>
    <lineage>
        <taxon>Bacteria</taxon>
        <taxon>Pseudomonadati</taxon>
        <taxon>Verrucomicrobiota</taxon>
        <taxon>Opitutia</taxon>
        <taxon>Puniceicoccales</taxon>
        <taxon>Coraliomargaritaceae</taxon>
        <taxon>Coraliomargarita</taxon>
    </lineage>
</organism>
<feature type="transmembrane region" description="Helical" evidence="5">
    <location>
        <begin position="102"/>
        <end position="119"/>
    </location>
</feature>
<dbReference type="KEGG" id="caa:Caka_2735"/>
<dbReference type="AlphaFoldDB" id="D5EQ17"/>
<feature type="transmembrane region" description="Helical" evidence="5">
    <location>
        <begin position="6"/>
        <end position="22"/>
    </location>
</feature>
<evidence type="ECO:0000256" key="2">
    <source>
        <dbReference type="ARBA" id="ARBA00022692"/>
    </source>
</evidence>
<evidence type="ECO:0000313" key="6">
    <source>
        <dbReference type="EMBL" id="ADE55750.1"/>
    </source>
</evidence>
<sequence length="122" mass="12780">MEFVGTVLQVIIPLGILNVWLLRASRATAYRGGAAPNLKAEFAAYGMPNWSFYVVGGLKLSAATLLLLGFAWPALVRPAAGVMALLMLGAVGMHAKVKDPAVRSVPAAAMLVMSSWLVIGVS</sequence>
<proteinExistence type="predicted"/>
<accession>D5EQ17</accession>
<evidence type="ECO:0000256" key="5">
    <source>
        <dbReference type="SAM" id="Phobius"/>
    </source>
</evidence>
<evidence type="ECO:0000313" key="7">
    <source>
        <dbReference type="Proteomes" id="UP000000925"/>
    </source>
</evidence>
<dbReference type="InterPro" id="IPR032808">
    <property type="entry name" value="DoxX"/>
</dbReference>
<dbReference type="OrthoDB" id="198904at2"/>
<feature type="transmembrane region" description="Helical" evidence="5">
    <location>
        <begin position="50"/>
        <end position="72"/>
    </location>
</feature>
<reference evidence="6 7" key="1">
    <citation type="journal article" date="2010" name="Stand. Genomic Sci.">
        <title>Complete genome sequence of Coraliomargarita akajimensis type strain (04OKA010-24).</title>
        <authorList>
            <person name="Mavromatis K."/>
            <person name="Abt B."/>
            <person name="Brambilla E."/>
            <person name="Lapidus A."/>
            <person name="Copeland A."/>
            <person name="Deshpande S."/>
            <person name="Nolan M."/>
            <person name="Lucas S."/>
            <person name="Tice H."/>
            <person name="Cheng J.F."/>
            <person name="Han C."/>
            <person name="Detter J.C."/>
            <person name="Woyke T."/>
            <person name="Goodwin L."/>
            <person name="Pitluck S."/>
            <person name="Held B."/>
            <person name="Brettin T."/>
            <person name="Tapia R."/>
            <person name="Ivanova N."/>
            <person name="Mikhailova N."/>
            <person name="Pati A."/>
            <person name="Liolios K."/>
            <person name="Chen A."/>
            <person name="Palaniappan K."/>
            <person name="Land M."/>
            <person name="Hauser L."/>
            <person name="Chang Y.J."/>
            <person name="Jeffries C.D."/>
            <person name="Rohde M."/>
            <person name="Goker M."/>
            <person name="Bristow J."/>
            <person name="Eisen J.A."/>
            <person name="Markowitz V."/>
            <person name="Hugenholtz P."/>
            <person name="Klenk H.P."/>
            <person name="Kyrpides N.C."/>
        </authorList>
    </citation>
    <scope>NUCLEOTIDE SEQUENCE [LARGE SCALE GENOMIC DNA]</scope>
    <source>
        <strain evidence="7">DSM 45221 / IAM 15411 / JCM 23193 / KCTC 12865</strain>
    </source>
</reference>
<evidence type="ECO:0000256" key="3">
    <source>
        <dbReference type="ARBA" id="ARBA00022989"/>
    </source>
</evidence>
<dbReference type="RefSeq" id="WP_013044472.1">
    <property type="nucleotide sequence ID" value="NC_014008.1"/>
</dbReference>
<evidence type="ECO:0000256" key="4">
    <source>
        <dbReference type="ARBA" id="ARBA00023136"/>
    </source>
</evidence>
<dbReference type="Proteomes" id="UP000000925">
    <property type="component" value="Chromosome"/>
</dbReference>
<keyword evidence="7" id="KW-1185">Reference proteome</keyword>
<dbReference type="GO" id="GO:0016020">
    <property type="term" value="C:membrane"/>
    <property type="evidence" value="ECO:0007669"/>
    <property type="project" value="UniProtKB-SubCell"/>
</dbReference>
<name>D5EQ17_CORAD</name>
<gene>
    <name evidence="6" type="ordered locus">Caka_2735</name>
</gene>
<feature type="transmembrane region" description="Helical" evidence="5">
    <location>
        <begin position="78"/>
        <end position="95"/>
    </location>
</feature>
<dbReference type="HOGENOM" id="CLU_161205_0_0_0"/>
<evidence type="ECO:0008006" key="8">
    <source>
        <dbReference type="Google" id="ProtNLM"/>
    </source>
</evidence>
<dbReference type="Pfam" id="PF13564">
    <property type="entry name" value="DoxX_2"/>
    <property type="match status" value="1"/>
</dbReference>
<keyword evidence="4 5" id="KW-0472">Membrane</keyword>
<comment type="subcellular location">
    <subcellularLocation>
        <location evidence="1">Membrane</location>
        <topology evidence="1">Multi-pass membrane protein</topology>
    </subcellularLocation>
</comment>
<dbReference type="eggNOG" id="ENOG5032T0R">
    <property type="taxonomic scope" value="Bacteria"/>
</dbReference>
<evidence type="ECO:0000256" key="1">
    <source>
        <dbReference type="ARBA" id="ARBA00004141"/>
    </source>
</evidence>
<protein>
    <recommendedName>
        <fullName evidence="8">DoxX family protein</fullName>
    </recommendedName>
</protein>
<keyword evidence="2 5" id="KW-0812">Transmembrane</keyword>